<dbReference type="KEGG" id="psd:DSC_12075"/>
<dbReference type="AlphaFoldDB" id="G7UQY7"/>
<dbReference type="eggNOG" id="COG0803">
    <property type="taxonomic scope" value="Bacteria"/>
</dbReference>
<evidence type="ECO:0008006" key="5">
    <source>
        <dbReference type="Google" id="ProtNLM"/>
    </source>
</evidence>
<evidence type="ECO:0000313" key="3">
    <source>
        <dbReference type="EMBL" id="AER57059.1"/>
    </source>
</evidence>
<evidence type="ECO:0000256" key="2">
    <source>
        <dbReference type="SAM" id="Phobius"/>
    </source>
</evidence>
<organism evidence="3 4">
    <name type="scientific">Pseudoxanthomonas spadix (strain BD-a59)</name>
    <dbReference type="NCBI Taxonomy" id="1045855"/>
    <lineage>
        <taxon>Bacteria</taxon>
        <taxon>Pseudomonadati</taxon>
        <taxon>Pseudomonadota</taxon>
        <taxon>Gammaproteobacteria</taxon>
        <taxon>Lysobacterales</taxon>
        <taxon>Lysobacteraceae</taxon>
        <taxon>Pseudoxanthomonas</taxon>
    </lineage>
</organism>
<dbReference type="Proteomes" id="UP000005870">
    <property type="component" value="Chromosome"/>
</dbReference>
<protein>
    <recommendedName>
        <fullName evidence="5">DUF4175 domain-containing protein</fullName>
    </recommendedName>
</protein>
<dbReference type="EMBL" id="CP003093">
    <property type="protein sequence ID" value="AER57059.1"/>
    <property type="molecule type" value="Genomic_DNA"/>
</dbReference>
<keyword evidence="2" id="KW-0812">Transmembrane</keyword>
<keyword evidence="2" id="KW-0472">Membrane</keyword>
<proteinExistence type="predicted"/>
<accession>G7UQY7</accession>
<name>G7UQY7_PSEUP</name>
<dbReference type="HOGENOM" id="CLU_023022_0_0_6"/>
<dbReference type="RefSeq" id="WP_014161232.1">
    <property type="nucleotide sequence ID" value="NC_016147.2"/>
</dbReference>
<keyword evidence="4" id="KW-1185">Reference proteome</keyword>
<gene>
    <name evidence="3" type="ordered locus">DSC_12075</name>
</gene>
<feature type="transmembrane region" description="Helical" evidence="2">
    <location>
        <begin position="43"/>
        <end position="61"/>
    </location>
</feature>
<feature type="region of interest" description="Disordered" evidence="1">
    <location>
        <begin position="460"/>
        <end position="503"/>
    </location>
</feature>
<feature type="transmembrane region" description="Helical" evidence="2">
    <location>
        <begin position="127"/>
        <end position="146"/>
    </location>
</feature>
<keyword evidence="2" id="KW-1133">Transmembrane helix</keyword>
<sequence length="721" mass="78101">MSTGVLHKAWQRARTQRLLEWLVLLAPWAAVACALTWRLAGAAAALAVLAIAIVVMAVAAASASRSLDRAWVVGRLDARADMEDSADLLFALPQGLTPLQRLQQARLQQRLCASAPRLALPWRWPRLLASLLLAAAAGAALVWWPARPAATVRPATVQSPRAQPAGFTVISAQRLQLRPPAYTGQAARETPALDARAAVGTQLQWTLRFAPQPRGAALVFHDGRRVALRREGEDWRGSHVLQHSVLYRIALQDAPPLQQRRAHRLDAIADRPPQVRVLQPEQSLTLLQEGQTRWPLAFAVHDDYGVAAAAQLRVVLAQGSGENIAFRESLLTLTGSGPASARRFGRTLDPLALGMAVGDDLIVQLIVRDNRHPVPQQARSASLILRWPPDLGSQAGGLDGIVKKALPAYFRSQRQIIIDAQALLEQKRRLPAQGFVTRSDAIGVDQRILRLRYGQFLGEEAEGAPKPPPAPTSATADSSAPATAAASDRQAHDDHASEPAAPAAGLGRQADVLAEFGHTHDQAEAATLLDPQTRATLKAALDQMWQSELHLRQGQPELALPFAYKALELIKQVQQAERVYLARVGTELPPIDPGRRLRGDRTGLSPAQIKVSAATVPDPAPVRAWQALGDHPGATADADLLQQLQRWLGDHPMEVEDPLAFAAALDRVRNEPACAACRGHLRALLWAALARPSAQVQRRPPADQVGQRYLDALEAAREARP</sequence>
<evidence type="ECO:0000256" key="1">
    <source>
        <dbReference type="SAM" id="MobiDB-lite"/>
    </source>
</evidence>
<feature type="transmembrane region" description="Helical" evidence="2">
    <location>
        <begin position="18"/>
        <end position="37"/>
    </location>
</feature>
<reference evidence="3 4" key="1">
    <citation type="journal article" date="2012" name="J. Bacteriol.">
        <title>Complete Genome Sequence of the BTEX-Degrading Bacterium Pseudoxanthomonas spadix BD-a59.</title>
        <authorList>
            <person name="Lee S.H."/>
            <person name="Jin H.M."/>
            <person name="Lee H.J."/>
            <person name="Kim J.M."/>
            <person name="Jeon C.O."/>
        </authorList>
    </citation>
    <scope>NUCLEOTIDE SEQUENCE [LARGE SCALE GENOMIC DNA]</scope>
    <source>
        <strain evidence="3 4">BD-a59</strain>
    </source>
</reference>
<dbReference type="OrthoDB" id="780137at2"/>
<feature type="compositionally biased region" description="Low complexity" evidence="1">
    <location>
        <begin position="472"/>
        <end position="487"/>
    </location>
</feature>
<dbReference type="STRING" id="1045855.DSC_12075"/>
<evidence type="ECO:0000313" key="4">
    <source>
        <dbReference type="Proteomes" id="UP000005870"/>
    </source>
</evidence>